<dbReference type="EMBL" id="AMZH03021819">
    <property type="protein sequence ID" value="RRT37849.1"/>
    <property type="molecule type" value="Genomic_DNA"/>
</dbReference>
<proteinExistence type="predicted"/>
<reference evidence="2 3" key="1">
    <citation type="journal article" date="2014" name="Agronomy (Basel)">
        <title>A Draft Genome Sequence for Ensete ventricosum, the Drought-Tolerant Tree Against Hunger.</title>
        <authorList>
            <person name="Harrison J."/>
            <person name="Moore K.A."/>
            <person name="Paszkiewicz K."/>
            <person name="Jones T."/>
            <person name="Grant M."/>
            <person name="Ambacheew D."/>
            <person name="Muzemil S."/>
            <person name="Studholme D.J."/>
        </authorList>
    </citation>
    <scope>NUCLEOTIDE SEQUENCE [LARGE SCALE GENOMIC DNA]</scope>
</reference>
<comment type="caution">
    <text evidence="2">The sequence shown here is derived from an EMBL/GenBank/DDBJ whole genome shotgun (WGS) entry which is preliminary data.</text>
</comment>
<sequence>MRILTRCQGDGCVVNDGEGLTAVEGQRDKRCDRKFLSFDNEKELAVGVGKVPLLVGAYATVVVHKEDGLVQKNVSVEELRKPTGSNGGRESRHTRSLQLRCRRETTV</sequence>
<evidence type="ECO:0000256" key="1">
    <source>
        <dbReference type="SAM" id="MobiDB-lite"/>
    </source>
</evidence>
<name>A0A426XEE5_ENSVE</name>
<evidence type="ECO:0000313" key="3">
    <source>
        <dbReference type="Proteomes" id="UP000287651"/>
    </source>
</evidence>
<gene>
    <name evidence="2" type="ORF">B296_00046422</name>
</gene>
<dbReference type="Proteomes" id="UP000287651">
    <property type="component" value="Unassembled WGS sequence"/>
</dbReference>
<organism evidence="2 3">
    <name type="scientific">Ensete ventricosum</name>
    <name type="common">Abyssinian banana</name>
    <name type="synonym">Musa ensete</name>
    <dbReference type="NCBI Taxonomy" id="4639"/>
    <lineage>
        <taxon>Eukaryota</taxon>
        <taxon>Viridiplantae</taxon>
        <taxon>Streptophyta</taxon>
        <taxon>Embryophyta</taxon>
        <taxon>Tracheophyta</taxon>
        <taxon>Spermatophyta</taxon>
        <taxon>Magnoliopsida</taxon>
        <taxon>Liliopsida</taxon>
        <taxon>Zingiberales</taxon>
        <taxon>Musaceae</taxon>
        <taxon>Ensete</taxon>
    </lineage>
</organism>
<feature type="region of interest" description="Disordered" evidence="1">
    <location>
        <begin position="78"/>
        <end position="107"/>
    </location>
</feature>
<protein>
    <submittedName>
        <fullName evidence="2">Uncharacterized protein</fullName>
    </submittedName>
</protein>
<evidence type="ECO:0000313" key="2">
    <source>
        <dbReference type="EMBL" id="RRT37849.1"/>
    </source>
</evidence>
<dbReference type="AlphaFoldDB" id="A0A426XEE5"/>
<accession>A0A426XEE5</accession>